<dbReference type="AlphaFoldDB" id="A0A011NL90"/>
<accession>A0A011NL90</accession>
<evidence type="ECO:0000313" key="2">
    <source>
        <dbReference type="EMBL" id="EXI75991.1"/>
    </source>
</evidence>
<dbReference type="STRING" id="1454003.AW10_04179"/>
<evidence type="ECO:0000256" key="1">
    <source>
        <dbReference type="SAM" id="SignalP"/>
    </source>
</evidence>
<gene>
    <name evidence="2" type="ORF">AW10_04179</name>
</gene>
<proteinExistence type="predicted"/>
<dbReference type="EMBL" id="JEMX01000159">
    <property type="protein sequence ID" value="EXI75991.1"/>
    <property type="molecule type" value="Genomic_DNA"/>
</dbReference>
<name>A0A011NL90_9PROT</name>
<reference evidence="2 3" key="1">
    <citation type="submission" date="2014-02" db="EMBL/GenBank/DDBJ databases">
        <title>Expanding our view of genomic diversity in Candidatus Accumulibacter clades.</title>
        <authorList>
            <person name="Skennerton C.T."/>
            <person name="Barr J.J."/>
            <person name="Slater F.R."/>
            <person name="Bond P.L."/>
            <person name="Tyson G.W."/>
        </authorList>
    </citation>
    <scope>NUCLEOTIDE SEQUENCE [LARGE SCALE GENOMIC DNA]</scope>
    <source>
        <strain evidence="3">BA-92</strain>
    </source>
</reference>
<dbReference type="PATRIC" id="fig|1454003.3.peg.4240"/>
<evidence type="ECO:0000313" key="3">
    <source>
        <dbReference type="Proteomes" id="UP000021816"/>
    </source>
</evidence>
<evidence type="ECO:0008006" key="4">
    <source>
        <dbReference type="Google" id="ProtNLM"/>
    </source>
</evidence>
<sequence>MKLGGSISAVLLVSGLLLALPGCQKHEAEGPAEQAGKEIDKMVAKAGQQVEKAGEEVDKVVEKAGQQVEKAGAAIQDAAKDDKK</sequence>
<comment type="caution">
    <text evidence="2">The sequence shown here is derived from an EMBL/GenBank/DDBJ whole genome shotgun (WGS) entry which is preliminary data.</text>
</comment>
<feature type="chain" id="PRO_5001461224" description="Lipoprotein" evidence="1">
    <location>
        <begin position="20"/>
        <end position="84"/>
    </location>
</feature>
<protein>
    <recommendedName>
        <fullName evidence="4">Lipoprotein</fullName>
    </recommendedName>
</protein>
<feature type="signal peptide" evidence="1">
    <location>
        <begin position="1"/>
        <end position="19"/>
    </location>
</feature>
<dbReference type="Proteomes" id="UP000021816">
    <property type="component" value="Unassembled WGS sequence"/>
</dbReference>
<keyword evidence="1" id="KW-0732">Signal</keyword>
<organism evidence="2 3">
    <name type="scientific">Candidatus Accumulibacter appositus</name>
    <dbReference type="NCBI Taxonomy" id="1454003"/>
    <lineage>
        <taxon>Bacteria</taxon>
        <taxon>Pseudomonadati</taxon>
        <taxon>Pseudomonadota</taxon>
        <taxon>Betaproteobacteria</taxon>
        <taxon>Candidatus Accumulibacter</taxon>
    </lineage>
</organism>